<keyword evidence="3" id="KW-1185">Reference proteome</keyword>
<dbReference type="AlphaFoldDB" id="B0DJM8"/>
<dbReference type="Proteomes" id="UP000001194">
    <property type="component" value="Unassembled WGS sequence"/>
</dbReference>
<feature type="region of interest" description="Disordered" evidence="1">
    <location>
        <begin position="213"/>
        <end position="253"/>
    </location>
</feature>
<sequence>MISQILTTGCVHIGLPDGENVKIIYPATSSAKTLGTGRHCSASSQDCAASSPSRQPSAFPIDVERPNSEIFGPVNFSLNIKLHALPSFPPAQCLHDWNLYIKTPTNLSTPLWHNAARRPWPPDDACKVYGGRKVTSGTINWYSQDTGIQRDCSEHHKVTLPLRFFMNVFSSSFTPVIAYVTSNEPFDSTGVMREMTIWLPSLAAQMWAQAAEDREKSIVSPHEGMSATGVDQSTESTEKAQAPGSSSLIFTKP</sequence>
<evidence type="ECO:0000256" key="1">
    <source>
        <dbReference type="SAM" id="MobiDB-lite"/>
    </source>
</evidence>
<proteinExistence type="predicted"/>
<reference evidence="2 3" key="1">
    <citation type="journal article" date="2008" name="Nature">
        <title>The genome of Laccaria bicolor provides insights into mycorrhizal symbiosis.</title>
        <authorList>
            <person name="Martin F."/>
            <person name="Aerts A."/>
            <person name="Ahren D."/>
            <person name="Brun A."/>
            <person name="Danchin E.G.J."/>
            <person name="Duchaussoy F."/>
            <person name="Gibon J."/>
            <person name="Kohler A."/>
            <person name="Lindquist E."/>
            <person name="Pereda V."/>
            <person name="Salamov A."/>
            <person name="Shapiro H.J."/>
            <person name="Wuyts J."/>
            <person name="Blaudez D."/>
            <person name="Buee M."/>
            <person name="Brokstein P."/>
            <person name="Canbaeck B."/>
            <person name="Cohen D."/>
            <person name="Courty P.E."/>
            <person name="Coutinho P.M."/>
            <person name="Delaruelle C."/>
            <person name="Detter J.C."/>
            <person name="Deveau A."/>
            <person name="DiFazio S."/>
            <person name="Duplessis S."/>
            <person name="Fraissinet-Tachet L."/>
            <person name="Lucic E."/>
            <person name="Frey-Klett P."/>
            <person name="Fourrey C."/>
            <person name="Feussner I."/>
            <person name="Gay G."/>
            <person name="Grimwood J."/>
            <person name="Hoegger P.J."/>
            <person name="Jain P."/>
            <person name="Kilaru S."/>
            <person name="Labbe J."/>
            <person name="Lin Y.C."/>
            <person name="Legue V."/>
            <person name="Le Tacon F."/>
            <person name="Marmeisse R."/>
            <person name="Melayah D."/>
            <person name="Montanini B."/>
            <person name="Muratet M."/>
            <person name="Nehls U."/>
            <person name="Niculita-Hirzel H."/>
            <person name="Oudot-Le Secq M.P."/>
            <person name="Peter M."/>
            <person name="Quesneville H."/>
            <person name="Rajashekar B."/>
            <person name="Reich M."/>
            <person name="Rouhier N."/>
            <person name="Schmutz J."/>
            <person name="Yin T."/>
            <person name="Chalot M."/>
            <person name="Henrissat B."/>
            <person name="Kuees U."/>
            <person name="Lucas S."/>
            <person name="Van de Peer Y."/>
            <person name="Podila G.K."/>
            <person name="Polle A."/>
            <person name="Pukkila P.J."/>
            <person name="Richardson P.M."/>
            <person name="Rouze P."/>
            <person name="Sanders I.R."/>
            <person name="Stajich J.E."/>
            <person name="Tunlid A."/>
            <person name="Tuskan G."/>
            <person name="Grigoriev I.V."/>
        </authorList>
    </citation>
    <scope>NUCLEOTIDE SEQUENCE [LARGE SCALE GENOMIC DNA]</scope>
    <source>
        <strain evidence="3">S238N-H82 / ATCC MYA-4686</strain>
    </source>
</reference>
<name>B0DJM8_LACBS</name>
<dbReference type="EMBL" id="DS547114">
    <property type="protein sequence ID" value="EDR05236.1"/>
    <property type="molecule type" value="Genomic_DNA"/>
</dbReference>
<dbReference type="GeneID" id="6079854"/>
<accession>B0DJM8</accession>
<evidence type="ECO:0000313" key="3">
    <source>
        <dbReference type="Proteomes" id="UP000001194"/>
    </source>
</evidence>
<feature type="compositionally biased region" description="Polar residues" evidence="1">
    <location>
        <begin position="243"/>
        <end position="253"/>
    </location>
</feature>
<organism evidence="3">
    <name type="scientific">Laccaria bicolor (strain S238N-H82 / ATCC MYA-4686)</name>
    <name type="common">Bicoloured deceiver</name>
    <name type="synonym">Laccaria laccata var. bicolor</name>
    <dbReference type="NCBI Taxonomy" id="486041"/>
    <lineage>
        <taxon>Eukaryota</taxon>
        <taxon>Fungi</taxon>
        <taxon>Dikarya</taxon>
        <taxon>Basidiomycota</taxon>
        <taxon>Agaricomycotina</taxon>
        <taxon>Agaricomycetes</taxon>
        <taxon>Agaricomycetidae</taxon>
        <taxon>Agaricales</taxon>
        <taxon>Agaricineae</taxon>
        <taxon>Hydnangiaceae</taxon>
        <taxon>Laccaria</taxon>
    </lineage>
</organism>
<gene>
    <name evidence="2" type="ORF">LACBIDRAFT_329934</name>
</gene>
<dbReference type="KEGG" id="lbc:LACBIDRAFT_329934"/>
<dbReference type="RefSeq" id="XP_001884201.1">
    <property type="nucleotide sequence ID" value="XM_001884166.1"/>
</dbReference>
<protein>
    <submittedName>
        <fullName evidence="2">Predicted protein</fullName>
    </submittedName>
</protein>
<dbReference type="HOGENOM" id="CLU_1098647_0_0_1"/>
<dbReference type="InParanoid" id="B0DJM8"/>
<evidence type="ECO:0000313" key="2">
    <source>
        <dbReference type="EMBL" id="EDR05236.1"/>
    </source>
</evidence>